<evidence type="ECO:0000313" key="1">
    <source>
        <dbReference type="EMBL" id="CAF0929270.1"/>
    </source>
</evidence>
<dbReference type="EMBL" id="CAJNOC010002371">
    <property type="protein sequence ID" value="CAF0929270.1"/>
    <property type="molecule type" value="Genomic_DNA"/>
</dbReference>
<dbReference type="Proteomes" id="UP000663879">
    <property type="component" value="Unassembled WGS sequence"/>
</dbReference>
<accession>A0A814BNW3</accession>
<keyword evidence="2" id="KW-1185">Reference proteome</keyword>
<proteinExistence type="predicted"/>
<name>A0A814BNW3_9BILA</name>
<sequence length="174" mass="19405">MKVVGTINNNSVVYALDSGASISVVAYKIVKTFNFKINPTNIQVKVADNTINDAIGETDTLRICIGNSIIYQKILIIDLDDNDVLLGLDWFLKSGATLTPVEKCFRSKIMDEDWPLNDKEPNLNIEPATSLDAMEYKLFRKALGSLCDLFAYSIKDLKVCTMGKHTIKPIRLQS</sequence>
<gene>
    <name evidence="1" type="ORF">OXX778_LOCUS12814</name>
</gene>
<organism evidence="1 2">
    <name type="scientific">Brachionus calyciflorus</name>
    <dbReference type="NCBI Taxonomy" id="104777"/>
    <lineage>
        <taxon>Eukaryota</taxon>
        <taxon>Metazoa</taxon>
        <taxon>Spiralia</taxon>
        <taxon>Gnathifera</taxon>
        <taxon>Rotifera</taxon>
        <taxon>Eurotatoria</taxon>
        <taxon>Monogononta</taxon>
        <taxon>Pseudotrocha</taxon>
        <taxon>Ploima</taxon>
        <taxon>Brachionidae</taxon>
        <taxon>Brachionus</taxon>
    </lineage>
</organism>
<dbReference type="SUPFAM" id="SSF50630">
    <property type="entry name" value="Acid proteases"/>
    <property type="match status" value="1"/>
</dbReference>
<reference evidence="1" key="1">
    <citation type="submission" date="2021-02" db="EMBL/GenBank/DDBJ databases">
        <authorList>
            <person name="Nowell W R."/>
        </authorList>
    </citation>
    <scope>NUCLEOTIDE SEQUENCE</scope>
    <source>
        <strain evidence="1">Ploen Becks lab</strain>
    </source>
</reference>
<dbReference type="CDD" id="cd00303">
    <property type="entry name" value="retropepsin_like"/>
    <property type="match status" value="1"/>
</dbReference>
<dbReference type="InterPro" id="IPR021109">
    <property type="entry name" value="Peptidase_aspartic_dom_sf"/>
</dbReference>
<protein>
    <submittedName>
        <fullName evidence="1">Uncharacterized protein</fullName>
    </submittedName>
</protein>
<evidence type="ECO:0000313" key="2">
    <source>
        <dbReference type="Proteomes" id="UP000663879"/>
    </source>
</evidence>
<dbReference type="OrthoDB" id="1751327at2759"/>
<dbReference type="AlphaFoldDB" id="A0A814BNW3"/>
<comment type="caution">
    <text evidence="1">The sequence shown here is derived from an EMBL/GenBank/DDBJ whole genome shotgun (WGS) entry which is preliminary data.</text>
</comment>
<dbReference type="Gene3D" id="2.40.70.10">
    <property type="entry name" value="Acid Proteases"/>
    <property type="match status" value="1"/>
</dbReference>
<dbReference type="Pfam" id="PF13975">
    <property type="entry name" value="gag-asp_proteas"/>
    <property type="match status" value="1"/>
</dbReference>